<evidence type="ECO:0000313" key="1">
    <source>
        <dbReference type="EMBL" id="EKC32931.1"/>
    </source>
</evidence>
<dbReference type="InParanoid" id="K1RFM6"/>
<gene>
    <name evidence="1" type="ORF">CGI_10024722</name>
</gene>
<accession>K1RFM6</accession>
<organism evidence="1">
    <name type="scientific">Magallana gigas</name>
    <name type="common">Pacific oyster</name>
    <name type="synonym">Crassostrea gigas</name>
    <dbReference type="NCBI Taxonomy" id="29159"/>
    <lineage>
        <taxon>Eukaryota</taxon>
        <taxon>Metazoa</taxon>
        <taxon>Spiralia</taxon>
        <taxon>Lophotrochozoa</taxon>
        <taxon>Mollusca</taxon>
        <taxon>Bivalvia</taxon>
        <taxon>Autobranchia</taxon>
        <taxon>Pteriomorphia</taxon>
        <taxon>Ostreida</taxon>
        <taxon>Ostreoidea</taxon>
        <taxon>Ostreidae</taxon>
        <taxon>Magallana</taxon>
    </lineage>
</organism>
<protein>
    <submittedName>
        <fullName evidence="1">Uncharacterized protein</fullName>
    </submittedName>
</protein>
<proteinExistence type="predicted"/>
<name>K1RFM6_MAGGI</name>
<reference evidence="1" key="1">
    <citation type="journal article" date="2012" name="Nature">
        <title>The oyster genome reveals stress adaptation and complexity of shell formation.</title>
        <authorList>
            <person name="Zhang G."/>
            <person name="Fang X."/>
            <person name="Guo X."/>
            <person name="Li L."/>
            <person name="Luo R."/>
            <person name="Xu F."/>
            <person name="Yang P."/>
            <person name="Zhang L."/>
            <person name="Wang X."/>
            <person name="Qi H."/>
            <person name="Xiong Z."/>
            <person name="Que H."/>
            <person name="Xie Y."/>
            <person name="Holland P.W."/>
            <person name="Paps J."/>
            <person name="Zhu Y."/>
            <person name="Wu F."/>
            <person name="Chen Y."/>
            <person name="Wang J."/>
            <person name="Peng C."/>
            <person name="Meng J."/>
            <person name="Yang L."/>
            <person name="Liu J."/>
            <person name="Wen B."/>
            <person name="Zhang N."/>
            <person name="Huang Z."/>
            <person name="Zhu Q."/>
            <person name="Feng Y."/>
            <person name="Mount A."/>
            <person name="Hedgecock D."/>
            <person name="Xu Z."/>
            <person name="Liu Y."/>
            <person name="Domazet-Loso T."/>
            <person name="Du Y."/>
            <person name="Sun X."/>
            <person name="Zhang S."/>
            <person name="Liu B."/>
            <person name="Cheng P."/>
            <person name="Jiang X."/>
            <person name="Li J."/>
            <person name="Fan D."/>
            <person name="Wang W."/>
            <person name="Fu W."/>
            <person name="Wang T."/>
            <person name="Wang B."/>
            <person name="Zhang J."/>
            <person name="Peng Z."/>
            <person name="Li Y."/>
            <person name="Li N."/>
            <person name="Wang J."/>
            <person name="Chen M."/>
            <person name="He Y."/>
            <person name="Tan F."/>
            <person name="Song X."/>
            <person name="Zheng Q."/>
            <person name="Huang R."/>
            <person name="Yang H."/>
            <person name="Du X."/>
            <person name="Chen L."/>
            <person name="Yang M."/>
            <person name="Gaffney P.M."/>
            <person name="Wang S."/>
            <person name="Luo L."/>
            <person name="She Z."/>
            <person name="Ming Y."/>
            <person name="Huang W."/>
            <person name="Zhang S."/>
            <person name="Huang B."/>
            <person name="Zhang Y."/>
            <person name="Qu T."/>
            <person name="Ni P."/>
            <person name="Miao G."/>
            <person name="Wang J."/>
            <person name="Wang Q."/>
            <person name="Steinberg C.E."/>
            <person name="Wang H."/>
            <person name="Li N."/>
            <person name="Qian L."/>
            <person name="Zhang G."/>
            <person name="Li Y."/>
            <person name="Yang H."/>
            <person name="Liu X."/>
            <person name="Wang J."/>
            <person name="Yin Y."/>
            <person name="Wang J."/>
        </authorList>
    </citation>
    <scope>NUCLEOTIDE SEQUENCE [LARGE SCALE GENOMIC DNA]</scope>
    <source>
        <strain evidence="1">05x7-T-G4-1.051#20</strain>
    </source>
</reference>
<dbReference type="EMBL" id="JH815993">
    <property type="protein sequence ID" value="EKC32931.1"/>
    <property type="molecule type" value="Genomic_DNA"/>
</dbReference>
<dbReference type="HOGENOM" id="CLU_1637083_0_0_1"/>
<sequence length="162" mass="18464">MYPKQAMVTNLGDWSNLLNQVRRTLEKLHEGASSYTYGTQGLSIAKKYYNDQQTYLQTNHQNDTFLSGLIGKAKGQVHRLAMIIEAVSNAQTVLQEIGEANIHKVDEEFIRKVDIHLKETRYAKVISESSTIKSIAVNNYFLQQKKICMPGIPKTKIQYQTI</sequence>
<dbReference type="AlphaFoldDB" id="K1RFM6"/>